<proteinExistence type="predicted"/>
<feature type="domain" description="HTH merR-type" evidence="5">
    <location>
        <begin position="13"/>
        <end position="81"/>
    </location>
</feature>
<evidence type="ECO:0000313" key="7">
    <source>
        <dbReference type="Proteomes" id="UP001056588"/>
    </source>
</evidence>
<reference evidence="6" key="1">
    <citation type="submission" date="2022-03" db="EMBL/GenBank/DDBJ databases">
        <title>Complete Genome Sequence of Staphylococcus edaphicus strain CCM 8731.</title>
        <authorList>
            <person name="Rimmer C.O."/>
            <person name="Thomas J.C."/>
        </authorList>
    </citation>
    <scope>NUCLEOTIDE SEQUENCE</scope>
    <source>
        <strain evidence="6">CCM 8731</strain>
    </source>
</reference>
<organism evidence="6 7">
    <name type="scientific">Staphylococcus edaphicus</name>
    <dbReference type="NCBI Taxonomy" id="1955013"/>
    <lineage>
        <taxon>Bacteria</taxon>
        <taxon>Bacillati</taxon>
        <taxon>Bacillota</taxon>
        <taxon>Bacilli</taxon>
        <taxon>Bacillales</taxon>
        <taxon>Staphylococcaceae</taxon>
        <taxon>Staphylococcus</taxon>
    </lineage>
</organism>
<gene>
    <name evidence="6" type="ORF">MNY58_08015</name>
</gene>
<dbReference type="EMBL" id="CP093217">
    <property type="protein sequence ID" value="UQW80544.1"/>
    <property type="molecule type" value="Genomic_DNA"/>
</dbReference>
<protein>
    <submittedName>
        <fullName evidence="6">MerR family transcriptional regulator</fullName>
    </submittedName>
</protein>
<evidence type="ECO:0000256" key="1">
    <source>
        <dbReference type="ARBA" id="ARBA00022491"/>
    </source>
</evidence>
<accession>A0ABY4QAA8</accession>
<dbReference type="SUPFAM" id="SSF46955">
    <property type="entry name" value="Putative DNA-binding domain"/>
    <property type="match status" value="1"/>
</dbReference>
<evidence type="ECO:0000256" key="3">
    <source>
        <dbReference type="ARBA" id="ARBA00023125"/>
    </source>
</evidence>
<keyword evidence="4" id="KW-0804">Transcription</keyword>
<keyword evidence="7" id="KW-1185">Reference proteome</keyword>
<name>A0ABY4QAA8_9STAP</name>
<dbReference type="SMART" id="SM00422">
    <property type="entry name" value="HTH_MERR"/>
    <property type="match status" value="1"/>
</dbReference>
<sequence>MKSNDTLRRSMPVFPMSVVTKLSELTARQIRYYETHELIKPQRSEGNKRLFSLNDLERLLEIKKLIEKGFNIKGIKQIIKNEQRSPLTDDEQETRKQMIVEATQKPQREAIPINRGDLSRFIK</sequence>
<dbReference type="Proteomes" id="UP001056588">
    <property type="component" value="Chromosome"/>
</dbReference>
<evidence type="ECO:0000259" key="5">
    <source>
        <dbReference type="PROSITE" id="PS50937"/>
    </source>
</evidence>
<dbReference type="PROSITE" id="PS50937">
    <property type="entry name" value="HTH_MERR_2"/>
    <property type="match status" value="1"/>
</dbReference>
<evidence type="ECO:0000256" key="4">
    <source>
        <dbReference type="ARBA" id="ARBA00023163"/>
    </source>
</evidence>
<evidence type="ECO:0000313" key="6">
    <source>
        <dbReference type="EMBL" id="UQW80544.1"/>
    </source>
</evidence>
<keyword evidence="3" id="KW-0238">DNA-binding</keyword>
<dbReference type="InterPro" id="IPR009061">
    <property type="entry name" value="DNA-bd_dom_put_sf"/>
</dbReference>
<dbReference type="Gene3D" id="1.10.1660.10">
    <property type="match status" value="1"/>
</dbReference>
<evidence type="ECO:0000256" key="2">
    <source>
        <dbReference type="ARBA" id="ARBA00023015"/>
    </source>
</evidence>
<dbReference type="CDD" id="cd01105">
    <property type="entry name" value="HTH_GlnR-like"/>
    <property type="match status" value="1"/>
</dbReference>
<dbReference type="Pfam" id="PF13411">
    <property type="entry name" value="MerR_1"/>
    <property type="match status" value="1"/>
</dbReference>
<keyword evidence="2" id="KW-0805">Transcription regulation</keyword>
<dbReference type="PANTHER" id="PTHR30204">
    <property type="entry name" value="REDOX-CYCLING DRUG-SENSING TRANSCRIPTIONAL ACTIVATOR SOXR"/>
    <property type="match status" value="1"/>
</dbReference>
<dbReference type="InterPro" id="IPR047057">
    <property type="entry name" value="MerR_fam"/>
</dbReference>
<dbReference type="InterPro" id="IPR000551">
    <property type="entry name" value="MerR-type_HTH_dom"/>
</dbReference>
<dbReference type="PANTHER" id="PTHR30204:SF65">
    <property type="entry name" value="HTH-TYPE TRANSCRIPTIONAL REGULATOR TNRA"/>
    <property type="match status" value="1"/>
</dbReference>
<keyword evidence="1" id="KW-0678">Repressor</keyword>
<dbReference type="RefSeq" id="WP_249740074.1">
    <property type="nucleotide sequence ID" value="NZ_CP093217.1"/>
</dbReference>